<gene>
    <name evidence="1" type="ORF">M8C21_012939</name>
</gene>
<comment type="caution">
    <text evidence="1">The sequence shown here is derived from an EMBL/GenBank/DDBJ whole genome shotgun (WGS) entry which is preliminary data.</text>
</comment>
<reference evidence="1" key="1">
    <citation type="submission" date="2022-06" db="EMBL/GenBank/DDBJ databases">
        <title>Uncovering the hologenomic basis of an extraordinary plant invasion.</title>
        <authorList>
            <person name="Bieker V.C."/>
            <person name="Martin M.D."/>
            <person name="Gilbert T."/>
            <person name="Hodgins K."/>
            <person name="Battlay P."/>
            <person name="Petersen B."/>
            <person name="Wilson J."/>
        </authorList>
    </citation>
    <scope>NUCLEOTIDE SEQUENCE</scope>
    <source>
        <strain evidence="1">AA19_3_7</strain>
        <tissue evidence="1">Leaf</tissue>
    </source>
</reference>
<name>A0AAD5GSE4_AMBAR</name>
<accession>A0AAD5GSE4</accession>
<dbReference type="EMBL" id="JAMZMK010005487">
    <property type="protein sequence ID" value="KAI7753280.1"/>
    <property type="molecule type" value="Genomic_DNA"/>
</dbReference>
<dbReference type="AlphaFoldDB" id="A0AAD5GSE4"/>
<dbReference type="Proteomes" id="UP001206925">
    <property type="component" value="Unassembled WGS sequence"/>
</dbReference>
<evidence type="ECO:0000313" key="1">
    <source>
        <dbReference type="EMBL" id="KAI7753280.1"/>
    </source>
</evidence>
<evidence type="ECO:0000313" key="2">
    <source>
        <dbReference type="Proteomes" id="UP001206925"/>
    </source>
</evidence>
<protein>
    <submittedName>
        <fullName evidence="1">Uncharacterized protein</fullName>
    </submittedName>
</protein>
<organism evidence="1 2">
    <name type="scientific">Ambrosia artemisiifolia</name>
    <name type="common">Common ragweed</name>
    <dbReference type="NCBI Taxonomy" id="4212"/>
    <lineage>
        <taxon>Eukaryota</taxon>
        <taxon>Viridiplantae</taxon>
        <taxon>Streptophyta</taxon>
        <taxon>Embryophyta</taxon>
        <taxon>Tracheophyta</taxon>
        <taxon>Spermatophyta</taxon>
        <taxon>Magnoliopsida</taxon>
        <taxon>eudicotyledons</taxon>
        <taxon>Gunneridae</taxon>
        <taxon>Pentapetalae</taxon>
        <taxon>asterids</taxon>
        <taxon>campanulids</taxon>
        <taxon>Asterales</taxon>
        <taxon>Asteraceae</taxon>
        <taxon>Asteroideae</taxon>
        <taxon>Heliantheae alliance</taxon>
        <taxon>Heliantheae</taxon>
        <taxon>Ambrosia</taxon>
    </lineage>
</organism>
<keyword evidence="2" id="KW-1185">Reference proteome</keyword>
<sequence length="64" mass="6879">MSGSSPLLPPPHISFVGRLFLYAYSAHLSLSIGRDIVSFTGRRSAFRVGFNPFCSSFGSQIPSG</sequence>
<proteinExistence type="predicted"/>